<evidence type="ECO:0000313" key="1">
    <source>
        <dbReference type="EnsemblMetazoa" id="Aqu2.1.32163_001"/>
    </source>
</evidence>
<reference evidence="1" key="1">
    <citation type="submission" date="2017-05" db="UniProtKB">
        <authorList>
            <consortium name="EnsemblMetazoa"/>
        </authorList>
    </citation>
    <scope>IDENTIFICATION</scope>
</reference>
<proteinExistence type="predicted"/>
<name>A0A1X7UWL3_AMPQE</name>
<accession>A0A1X7UWL3</accession>
<organism evidence="1">
    <name type="scientific">Amphimedon queenslandica</name>
    <name type="common">Sponge</name>
    <dbReference type="NCBI Taxonomy" id="400682"/>
    <lineage>
        <taxon>Eukaryota</taxon>
        <taxon>Metazoa</taxon>
        <taxon>Porifera</taxon>
        <taxon>Demospongiae</taxon>
        <taxon>Heteroscleromorpha</taxon>
        <taxon>Haplosclerida</taxon>
        <taxon>Niphatidae</taxon>
        <taxon>Amphimedon</taxon>
    </lineage>
</organism>
<dbReference type="EnsemblMetazoa" id="Aqu2.1.32163_001">
    <property type="protein sequence ID" value="Aqu2.1.32163_001"/>
    <property type="gene ID" value="Aqu2.1.32163"/>
</dbReference>
<dbReference type="AlphaFoldDB" id="A0A1X7UWL3"/>
<sequence length="83" mass="9116">NSTSDHEVEESSGLSPDTETQAYTLIEQTLATFDTALLLVPSRVAFESDVGQLLFFVMGNLNKTSYKNSQHIFGILIEGNGYN</sequence>
<dbReference type="InParanoid" id="A0A1X7UWL3"/>
<protein>
    <submittedName>
        <fullName evidence="1">Uncharacterized protein</fullName>
    </submittedName>
</protein>